<dbReference type="OrthoDB" id="289721at2759"/>
<keyword evidence="1" id="KW-0175">Coiled coil</keyword>
<dbReference type="SMART" id="SM00164">
    <property type="entry name" value="TBC"/>
    <property type="match status" value="1"/>
</dbReference>
<comment type="caution">
    <text evidence="4">The sequence shown here is derived from an EMBL/GenBank/DDBJ whole genome shotgun (WGS) entry which is preliminary data.</text>
</comment>
<evidence type="ECO:0000256" key="1">
    <source>
        <dbReference type="SAM" id="Coils"/>
    </source>
</evidence>
<dbReference type="GO" id="GO:0005096">
    <property type="term" value="F:GTPase activator activity"/>
    <property type="evidence" value="ECO:0007669"/>
    <property type="project" value="TreeGrafter"/>
</dbReference>
<dbReference type="FunFam" id="1.10.10.750:FF:000019">
    <property type="entry name" value="Unplaced genomic scaffold supercont1.13, whole genome shotgun sequence"/>
    <property type="match status" value="1"/>
</dbReference>
<dbReference type="AlphaFoldDB" id="A0A1E3JUH0"/>
<proteinExistence type="predicted"/>
<name>A0A1E3JUH0_9TREE</name>
<evidence type="ECO:0000256" key="2">
    <source>
        <dbReference type="SAM" id="MobiDB-lite"/>
    </source>
</evidence>
<dbReference type="Pfam" id="PF00566">
    <property type="entry name" value="RabGAP-TBC"/>
    <property type="match status" value="1"/>
</dbReference>
<feature type="region of interest" description="Disordered" evidence="2">
    <location>
        <begin position="1"/>
        <end position="382"/>
    </location>
</feature>
<dbReference type="InterPro" id="IPR000195">
    <property type="entry name" value="Rab-GAP-TBC_dom"/>
</dbReference>
<dbReference type="PANTHER" id="PTHR47219:SF15">
    <property type="entry name" value="TBC1 DOMAIN FAMILY MEMBER 12 ISOFORM X1"/>
    <property type="match status" value="1"/>
</dbReference>
<feature type="compositionally biased region" description="Basic and acidic residues" evidence="2">
    <location>
        <begin position="255"/>
        <end position="269"/>
    </location>
</feature>
<feature type="compositionally biased region" description="Pro residues" evidence="2">
    <location>
        <begin position="329"/>
        <end position="355"/>
    </location>
</feature>
<feature type="compositionally biased region" description="Low complexity" evidence="2">
    <location>
        <begin position="46"/>
        <end position="56"/>
    </location>
</feature>
<evidence type="ECO:0000313" key="4">
    <source>
        <dbReference type="EMBL" id="ODO03572.1"/>
    </source>
</evidence>
<dbReference type="Gene3D" id="1.10.8.270">
    <property type="entry name" value="putative rabgap domain of human tbc1 domain family member 14 like domains"/>
    <property type="match status" value="1"/>
</dbReference>
<evidence type="ECO:0000259" key="3">
    <source>
        <dbReference type="PROSITE" id="PS50086"/>
    </source>
</evidence>
<feature type="compositionally biased region" description="Polar residues" evidence="2">
    <location>
        <begin position="138"/>
        <end position="153"/>
    </location>
</feature>
<feature type="compositionally biased region" description="Pro residues" evidence="2">
    <location>
        <begin position="103"/>
        <end position="118"/>
    </location>
</feature>
<dbReference type="GO" id="GO:0031267">
    <property type="term" value="F:small GTPase binding"/>
    <property type="evidence" value="ECO:0007669"/>
    <property type="project" value="TreeGrafter"/>
</dbReference>
<dbReference type="PANTHER" id="PTHR47219">
    <property type="entry name" value="RAB GTPASE-ACTIVATING PROTEIN 1-LIKE"/>
    <property type="match status" value="1"/>
</dbReference>
<feature type="compositionally biased region" description="Pro residues" evidence="2">
    <location>
        <begin position="289"/>
        <end position="298"/>
    </location>
</feature>
<organism evidence="4 5">
    <name type="scientific">Cryptococcus wingfieldii CBS 7118</name>
    <dbReference type="NCBI Taxonomy" id="1295528"/>
    <lineage>
        <taxon>Eukaryota</taxon>
        <taxon>Fungi</taxon>
        <taxon>Dikarya</taxon>
        <taxon>Basidiomycota</taxon>
        <taxon>Agaricomycotina</taxon>
        <taxon>Tremellomycetes</taxon>
        <taxon>Tremellales</taxon>
        <taxon>Cryptococcaceae</taxon>
        <taxon>Cryptococcus</taxon>
    </lineage>
</organism>
<evidence type="ECO:0000313" key="5">
    <source>
        <dbReference type="Proteomes" id="UP000094819"/>
    </source>
</evidence>
<feature type="domain" description="Rab-GAP TBC" evidence="3">
    <location>
        <begin position="484"/>
        <end position="677"/>
    </location>
</feature>
<protein>
    <recommendedName>
        <fullName evidence="3">Rab-GAP TBC domain-containing protein</fullName>
    </recommendedName>
</protein>
<feature type="compositionally biased region" description="Polar residues" evidence="2">
    <location>
        <begin position="360"/>
        <end position="370"/>
    </location>
</feature>
<dbReference type="SUPFAM" id="SSF47923">
    <property type="entry name" value="Ypt/Rab-GAP domain of gyp1p"/>
    <property type="match status" value="2"/>
</dbReference>
<dbReference type="PROSITE" id="PS50086">
    <property type="entry name" value="TBC_RABGAP"/>
    <property type="match status" value="1"/>
</dbReference>
<dbReference type="InterPro" id="IPR050302">
    <property type="entry name" value="Rab_GAP_TBC_domain"/>
</dbReference>
<feature type="compositionally biased region" description="Polar residues" evidence="2">
    <location>
        <begin position="202"/>
        <end position="218"/>
    </location>
</feature>
<gene>
    <name evidence="4" type="ORF">L198_02420</name>
</gene>
<dbReference type="InterPro" id="IPR035969">
    <property type="entry name" value="Rab-GAP_TBC_sf"/>
</dbReference>
<dbReference type="Gene3D" id="1.10.472.80">
    <property type="entry name" value="Ypt/Rab-GAP domain of gyp1p, domain 3"/>
    <property type="match status" value="1"/>
</dbReference>
<reference evidence="4 5" key="1">
    <citation type="submission" date="2016-06" db="EMBL/GenBank/DDBJ databases">
        <title>Evolution of pathogenesis and genome organization in the Tremellales.</title>
        <authorList>
            <person name="Cuomo C."/>
            <person name="Litvintseva A."/>
            <person name="Heitman J."/>
            <person name="Chen Y."/>
            <person name="Sun S."/>
            <person name="Springer D."/>
            <person name="Dromer F."/>
            <person name="Young S."/>
            <person name="Zeng Q."/>
            <person name="Chapman S."/>
            <person name="Gujja S."/>
            <person name="Saif S."/>
            <person name="Birren B."/>
        </authorList>
    </citation>
    <scope>NUCLEOTIDE SEQUENCE [LARGE SCALE GENOMIC DNA]</scope>
    <source>
        <strain evidence="4 5">CBS 7118</strain>
    </source>
</reference>
<sequence length="776" mass="84910">MSPATPQETFEDLSLESPPVSPTPPPDDARDIGAELPVSPTKIPISSSNSDLSFTLSPPPTEKPDALSLAKDASSTSLEHPHPAQYRPELADEDGDIGGGLPSVPPETPPKPKGPHPLSPLSLSSTHHNSDPRLSRVLTRSPSPSYRSFNLSNGHGGEDSREDLELPASPTRVPLPGSTSSLSLALSPPRSAPSHTLAFREYSSSASLEDQTPFQSHPDQLEEGDGDLSAPFESIPLSTTPPAPTAPAAPLPSSPRDKLSPQNTPDKRRSWGGFGISNGERVAHGQLPEHPPLPPPPLEVQRAKSAGDVPQEDGDEPPDSAKTSASTPTPAPRRAAPPPHPFPWPIPTSPPPPNPKRLSAMSTASNATHVSQASTSTSQPQAMPALGVKGSSTFEKVISHTRPAWLPPKDKTEDVGHLHQWEDMMKHAREHEKIVAKQHEKQKLEKEKRLAAEAPKWEKLLDEKDFSAQRVRNDPEMRRLWFEGIPSHLRGRAWSLAVGNPLALSKDVYKPYVSRARKGLANARFPADLLETIERDLDNTLVTLNVFYRGSPLRDDLKELVCAWLVYRSDEGLGYAPYITLIAGILLLVSPPATAFHTLLNILAGPVLRAFFTPLPSEIAAYYRVLENLQADRYPKIYANCKSLGVGVPQSWFQSLLVEQLGFEASCRVWDQVFLDGEGYVFRAALAIFGFLEPRLYYPDKGEVLSVLEGHNPASLAIMRREKERARLRGEVWSEGVDGTLTSFGLNEGQLFAALEEDGWREKDFERLVLREMPDV</sequence>
<dbReference type="Gene3D" id="1.10.10.750">
    <property type="entry name" value="Ypt/Rab-GAP domain of gyp1p, domain 1"/>
    <property type="match status" value="1"/>
</dbReference>
<dbReference type="Proteomes" id="UP000094819">
    <property type="component" value="Unassembled WGS sequence"/>
</dbReference>
<dbReference type="GeneID" id="30191633"/>
<feature type="compositionally biased region" description="Low complexity" evidence="2">
    <location>
        <begin position="174"/>
        <end position="194"/>
    </location>
</feature>
<keyword evidence="5" id="KW-1185">Reference proteome</keyword>
<feature type="coiled-coil region" evidence="1">
    <location>
        <begin position="427"/>
        <end position="454"/>
    </location>
</feature>
<feature type="compositionally biased region" description="Low complexity" evidence="2">
    <location>
        <begin position="371"/>
        <end position="382"/>
    </location>
</feature>
<dbReference type="EMBL" id="AWGH01000005">
    <property type="protein sequence ID" value="ODO03572.1"/>
    <property type="molecule type" value="Genomic_DNA"/>
</dbReference>
<dbReference type="RefSeq" id="XP_019033623.1">
    <property type="nucleotide sequence ID" value="XM_019174571.1"/>
</dbReference>
<feature type="compositionally biased region" description="Pro residues" evidence="2">
    <location>
        <begin position="239"/>
        <end position="253"/>
    </location>
</feature>
<accession>A0A1E3JUH0</accession>